<evidence type="ECO:0000256" key="2">
    <source>
        <dbReference type="ARBA" id="ARBA00022771"/>
    </source>
</evidence>
<evidence type="ECO:0000313" key="8">
    <source>
        <dbReference type="Proteomes" id="UP000596123"/>
    </source>
</evidence>
<evidence type="ECO:0000259" key="6">
    <source>
        <dbReference type="Pfam" id="PF01258"/>
    </source>
</evidence>
<dbReference type="PANTHER" id="PTHR38777:SF1">
    <property type="entry name" value="DNAK SUPPRESSOR PROTEIN"/>
    <property type="match status" value="1"/>
</dbReference>
<sequence length="85" mass="9581">MAVGFAKDDGVNDTIESNINNEIDFARAQLMGVGSEYCLNCDCEIPLRRRQAMPNAKYCVECQSDHDGTSHSYYNRRGSKDSQLR</sequence>
<evidence type="ECO:0000256" key="3">
    <source>
        <dbReference type="ARBA" id="ARBA00022833"/>
    </source>
</evidence>
<reference evidence="7 8" key="1">
    <citation type="submission" date="2020-12" db="EMBL/GenBank/DDBJ databases">
        <title>Complete genome sequence of Erwinia phage pEa_SNUABM_5.</title>
        <authorList>
            <person name="Kim S.G."/>
            <person name="Lee S.B."/>
            <person name="Kwon J."/>
            <person name="Park S.C."/>
        </authorList>
    </citation>
    <scope>NUCLEOTIDE SEQUENCE [LARGE SCALE GENOMIC DNA]</scope>
</reference>
<dbReference type="Proteomes" id="UP000596123">
    <property type="component" value="Segment"/>
</dbReference>
<name>A0A7T8EPQ9_9CAUD</name>
<dbReference type="EMBL" id="MW366843">
    <property type="protein sequence ID" value="QQO90426.1"/>
    <property type="molecule type" value="Genomic_DNA"/>
</dbReference>
<dbReference type="GO" id="GO:1900378">
    <property type="term" value="P:positive regulation of secondary metabolite biosynthetic process"/>
    <property type="evidence" value="ECO:0007669"/>
    <property type="project" value="TreeGrafter"/>
</dbReference>
<gene>
    <name evidence="7" type="ORF">pEaSNUABM5_00284</name>
</gene>
<accession>A0A7T8EPQ9</accession>
<keyword evidence="2" id="KW-0863">Zinc-finger</keyword>
<feature type="zinc finger region" description="dksA C4-type" evidence="4">
    <location>
        <begin position="38"/>
        <end position="62"/>
    </location>
</feature>
<dbReference type="Pfam" id="PF01258">
    <property type="entry name" value="zf-dskA_traR"/>
    <property type="match status" value="1"/>
</dbReference>
<dbReference type="InterPro" id="IPR000962">
    <property type="entry name" value="Znf_DskA_TraR"/>
</dbReference>
<organism evidence="7 8">
    <name type="scientific">Erwinia phage pEa_SNUABM_5</name>
    <dbReference type="NCBI Taxonomy" id="2797313"/>
    <lineage>
        <taxon>Viruses</taxon>
        <taxon>Duplodnaviria</taxon>
        <taxon>Heunggongvirae</taxon>
        <taxon>Uroviricota</taxon>
        <taxon>Caudoviricetes</taxon>
        <taxon>Rivsvirus</taxon>
        <taxon>Rivsvirus SNUABM5</taxon>
    </lineage>
</organism>
<evidence type="ECO:0000256" key="5">
    <source>
        <dbReference type="SAM" id="MobiDB-lite"/>
    </source>
</evidence>
<evidence type="ECO:0000313" key="7">
    <source>
        <dbReference type="EMBL" id="QQO90426.1"/>
    </source>
</evidence>
<dbReference type="SUPFAM" id="SSF57716">
    <property type="entry name" value="Glucocorticoid receptor-like (DNA-binding domain)"/>
    <property type="match status" value="1"/>
</dbReference>
<keyword evidence="3" id="KW-0862">Zinc</keyword>
<feature type="region of interest" description="Disordered" evidence="5">
    <location>
        <begin position="63"/>
        <end position="85"/>
    </location>
</feature>
<dbReference type="GO" id="GO:0008270">
    <property type="term" value="F:zinc ion binding"/>
    <property type="evidence" value="ECO:0007669"/>
    <property type="project" value="UniProtKB-KW"/>
</dbReference>
<feature type="domain" description="Zinc finger DksA/TraR C4-type" evidence="6">
    <location>
        <begin position="35"/>
        <end position="67"/>
    </location>
</feature>
<evidence type="ECO:0000256" key="1">
    <source>
        <dbReference type="ARBA" id="ARBA00022723"/>
    </source>
</evidence>
<dbReference type="PROSITE" id="PS51128">
    <property type="entry name" value="ZF_DKSA_2"/>
    <property type="match status" value="1"/>
</dbReference>
<protein>
    <submittedName>
        <fullName evidence="7">Putative DksA-like zinc finger containing protein</fullName>
    </submittedName>
</protein>
<evidence type="ECO:0000256" key="4">
    <source>
        <dbReference type="PROSITE-ProRule" id="PRU00510"/>
    </source>
</evidence>
<dbReference type="PANTHER" id="PTHR38777">
    <property type="entry name" value="FELS-2 PROPHAGE PROTEIN"/>
    <property type="match status" value="1"/>
</dbReference>
<proteinExistence type="predicted"/>
<dbReference type="Gene3D" id="1.20.120.910">
    <property type="entry name" value="DksA, coiled-coil domain"/>
    <property type="match status" value="1"/>
</dbReference>
<keyword evidence="8" id="KW-1185">Reference proteome</keyword>
<keyword evidence="1" id="KW-0479">Metal-binding</keyword>